<dbReference type="GO" id="GO:0030288">
    <property type="term" value="C:outer membrane-bounded periplasmic space"/>
    <property type="evidence" value="ECO:0007669"/>
    <property type="project" value="InterPro"/>
</dbReference>
<evidence type="ECO:0000256" key="6">
    <source>
        <dbReference type="ARBA" id="ARBA00022692"/>
    </source>
</evidence>
<dbReference type="InterPro" id="IPR003538">
    <property type="entry name" value="TonB"/>
</dbReference>
<evidence type="ECO:0000256" key="8">
    <source>
        <dbReference type="ARBA" id="ARBA00022989"/>
    </source>
</evidence>
<dbReference type="Pfam" id="PF03544">
    <property type="entry name" value="TonB_C"/>
    <property type="match status" value="1"/>
</dbReference>
<proteinExistence type="inferred from homology"/>
<dbReference type="GO" id="GO:0098797">
    <property type="term" value="C:plasma membrane protein complex"/>
    <property type="evidence" value="ECO:0007669"/>
    <property type="project" value="TreeGrafter"/>
</dbReference>
<dbReference type="NCBIfam" id="TIGR01352">
    <property type="entry name" value="tonB_Cterm"/>
    <property type="match status" value="1"/>
</dbReference>
<reference evidence="11" key="1">
    <citation type="journal article" date="2014" name="Front. Microbiol.">
        <title>High frequency of phylogenetically diverse reductive dehalogenase-homologous genes in deep subseafloor sedimentary metagenomes.</title>
        <authorList>
            <person name="Kawai M."/>
            <person name="Futagami T."/>
            <person name="Toyoda A."/>
            <person name="Takaki Y."/>
            <person name="Nishi S."/>
            <person name="Hori S."/>
            <person name="Arai W."/>
            <person name="Tsubouchi T."/>
            <person name="Morono Y."/>
            <person name="Uchiyama I."/>
            <person name="Ito T."/>
            <person name="Fujiyama A."/>
            <person name="Inagaki F."/>
            <person name="Takami H."/>
        </authorList>
    </citation>
    <scope>NUCLEOTIDE SEQUENCE</scope>
    <source>
        <strain evidence="11">Expedition CK06-06</strain>
    </source>
</reference>
<evidence type="ECO:0000256" key="2">
    <source>
        <dbReference type="ARBA" id="ARBA00006555"/>
    </source>
</evidence>
<feature type="non-terminal residue" evidence="11">
    <location>
        <position position="1"/>
    </location>
</feature>
<keyword evidence="8" id="KW-1133">Transmembrane helix</keyword>
<dbReference type="GO" id="GO:0015891">
    <property type="term" value="P:siderophore transport"/>
    <property type="evidence" value="ECO:0007669"/>
    <property type="project" value="InterPro"/>
</dbReference>
<dbReference type="PANTHER" id="PTHR33446:SF2">
    <property type="entry name" value="PROTEIN TONB"/>
    <property type="match status" value="1"/>
</dbReference>
<gene>
    <name evidence="11" type="ORF">S06H3_05639</name>
</gene>
<protein>
    <recommendedName>
        <fullName evidence="10">TonB C-terminal domain-containing protein</fullName>
    </recommendedName>
</protein>
<dbReference type="PROSITE" id="PS52015">
    <property type="entry name" value="TONB_CTD"/>
    <property type="match status" value="1"/>
</dbReference>
<keyword evidence="7" id="KW-0653">Protein transport</keyword>
<evidence type="ECO:0000256" key="5">
    <source>
        <dbReference type="ARBA" id="ARBA00022519"/>
    </source>
</evidence>
<dbReference type="PRINTS" id="PR01374">
    <property type="entry name" value="TONBPROTEIN"/>
</dbReference>
<dbReference type="Gene3D" id="3.30.1150.10">
    <property type="match status" value="1"/>
</dbReference>
<dbReference type="InterPro" id="IPR051045">
    <property type="entry name" value="TonB-dependent_transducer"/>
</dbReference>
<dbReference type="AlphaFoldDB" id="X1J7M0"/>
<evidence type="ECO:0000256" key="9">
    <source>
        <dbReference type="ARBA" id="ARBA00023136"/>
    </source>
</evidence>
<dbReference type="SUPFAM" id="SSF74653">
    <property type="entry name" value="TolA/TonB C-terminal domain"/>
    <property type="match status" value="1"/>
</dbReference>
<dbReference type="EMBL" id="BARV01002108">
    <property type="protein sequence ID" value="GAH89947.1"/>
    <property type="molecule type" value="Genomic_DNA"/>
</dbReference>
<evidence type="ECO:0000259" key="10">
    <source>
        <dbReference type="PROSITE" id="PS52015"/>
    </source>
</evidence>
<dbReference type="GO" id="GO:0055085">
    <property type="term" value="P:transmembrane transport"/>
    <property type="evidence" value="ECO:0007669"/>
    <property type="project" value="InterPro"/>
</dbReference>
<evidence type="ECO:0000256" key="4">
    <source>
        <dbReference type="ARBA" id="ARBA00022475"/>
    </source>
</evidence>
<dbReference type="InterPro" id="IPR006260">
    <property type="entry name" value="TonB/TolA_C"/>
</dbReference>
<evidence type="ECO:0000256" key="3">
    <source>
        <dbReference type="ARBA" id="ARBA00022448"/>
    </source>
</evidence>
<keyword evidence="9" id="KW-0472">Membrane</keyword>
<name>X1J7M0_9ZZZZ</name>
<evidence type="ECO:0000256" key="1">
    <source>
        <dbReference type="ARBA" id="ARBA00004383"/>
    </source>
</evidence>
<sequence length="155" mass="17271">EHGINSINKIQEYLNGLKESNLTPQDSFIVFIPVKLNRINWRLPKTLAAIFTASDIDIIKTKLYEKKPKPLSIPAPKYPESARRAGIEGDVIIKVLVNIDGSILDARIFLSSGFEELDNAALEASMKAKFEPATQLGRPVKVWVSIPIKFKLTGK</sequence>
<keyword evidence="6" id="KW-0812">Transmembrane</keyword>
<dbReference type="PANTHER" id="PTHR33446">
    <property type="entry name" value="PROTEIN TONB-RELATED"/>
    <property type="match status" value="1"/>
</dbReference>
<accession>X1J7M0</accession>
<comment type="subcellular location">
    <subcellularLocation>
        <location evidence="1">Cell inner membrane</location>
        <topology evidence="1">Single-pass membrane protein</topology>
        <orientation evidence="1">Periplasmic side</orientation>
    </subcellularLocation>
</comment>
<organism evidence="11">
    <name type="scientific">marine sediment metagenome</name>
    <dbReference type="NCBI Taxonomy" id="412755"/>
    <lineage>
        <taxon>unclassified sequences</taxon>
        <taxon>metagenomes</taxon>
        <taxon>ecological metagenomes</taxon>
    </lineage>
</organism>
<evidence type="ECO:0000256" key="7">
    <source>
        <dbReference type="ARBA" id="ARBA00022927"/>
    </source>
</evidence>
<feature type="domain" description="TonB C-terminal" evidence="10">
    <location>
        <begin position="63"/>
        <end position="155"/>
    </location>
</feature>
<keyword evidence="5" id="KW-0997">Cell inner membrane</keyword>
<dbReference type="GO" id="GO:0015031">
    <property type="term" value="P:protein transport"/>
    <property type="evidence" value="ECO:0007669"/>
    <property type="project" value="UniProtKB-KW"/>
</dbReference>
<evidence type="ECO:0000313" key="11">
    <source>
        <dbReference type="EMBL" id="GAH89947.1"/>
    </source>
</evidence>
<dbReference type="InterPro" id="IPR037682">
    <property type="entry name" value="TonB_C"/>
</dbReference>
<comment type="caution">
    <text evidence="11">The sequence shown here is derived from an EMBL/GenBank/DDBJ whole genome shotgun (WGS) entry which is preliminary data.</text>
</comment>
<comment type="similarity">
    <text evidence="2">Belongs to the TonB family.</text>
</comment>
<dbReference type="GO" id="GO:0031992">
    <property type="term" value="F:energy transducer activity"/>
    <property type="evidence" value="ECO:0007669"/>
    <property type="project" value="InterPro"/>
</dbReference>
<keyword evidence="4" id="KW-1003">Cell membrane</keyword>
<keyword evidence="3" id="KW-0813">Transport</keyword>